<keyword evidence="4 9" id="KW-0812">Transmembrane</keyword>
<evidence type="ECO:0000256" key="4">
    <source>
        <dbReference type="ARBA" id="ARBA00022692"/>
    </source>
</evidence>
<evidence type="ECO:0000256" key="7">
    <source>
        <dbReference type="ARBA" id="ARBA00023315"/>
    </source>
</evidence>
<dbReference type="GO" id="GO:0006612">
    <property type="term" value="P:protein targeting to membrane"/>
    <property type="evidence" value="ECO:0007669"/>
    <property type="project" value="TreeGrafter"/>
</dbReference>
<feature type="region of interest" description="Disordered" evidence="8">
    <location>
        <begin position="1"/>
        <end position="130"/>
    </location>
</feature>
<gene>
    <name evidence="11" type="ORF">MICPUCDRAFT_50478</name>
</gene>
<comment type="similarity">
    <text evidence="2">Belongs to the DHHC palmitoyltransferase family.</text>
</comment>
<evidence type="ECO:0000259" key="10">
    <source>
        <dbReference type="Pfam" id="PF01529"/>
    </source>
</evidence>
<protein>
    <submittedName>
        <fullName evidence="11">Predicted protein</fullName>
    </submittedName>
</protein>
<evidence type="ECO:0000256" key="1">
    <source>
        <dbReference type="ARBA" id="ARBA00004141"/>
    </source>
</evidence>
<dbReference type="OrthoDB" id="331948at2759"/>
<accession>C1MI87</accession>
<dbReference type="Proteomes" id="UP000001876">
    <property type="component" value="Unassembled WGS sequence"/>
</dbReference>
<evidence type="ECO:0000256" key="8">
    <source>
        <dbReference type="SAM" id="MobiDB-lite"/>
    </source>
</evidence>
<dbReference type="eggNOG" id="KOG0509">
    <property type="taxonomic scope" value="Eukaryota"/>
</dbReference>
<dbReference type="KEGG" id="mpp:MICPUCDRAFT_50478"/>
<evidence type="ECO:0000256" key="9">
    <source>
        <dbReference type="SAM" id="Phobius"/>
    </source>
</evidence>
<proteinExistence type="inferred from homology"/>
<dbReference type="GO" id="GO:0005783">
    <property type="term" value="C:endoplasmic reticulum"/>
    <property type="evidence" value="ECO:0007669"/>
    <property type="project" value="TreeGrafter"/>
</dbReference>
<dbReference type="PANTHER" id="PTHR22883">
    <property type="entry name" value="ZINC FINGER DHHC DOMAIN CONTAINING PROTEIN"/>
    <property type="match status" value="1"/>
</dbReference>
<keyword evidence="7" id="KW-0012">Acyltransferase</keyword>
<feature type="compositionally biased region" description="Basic and acidic residues" evidence="8">
    <location>
        <begin position="81"/>
        <end position="100"/>
    </location>
</feature>
<dbReference type="InterPro" id="IPR039859">
    <property type="entry name" value="PFA4/ZDH16/20/ERF2-like"/>
</dbReference>
<comment type="subcellular location">
    <subcellularLocation>
        <location evidence="1">Membrane</location>
        <topology evidence="1">Multi-pass membrane protein</topology>
    </subcellularLocation>
</comment>
<feature type="compositionally biased region" description="Low complexity" evidence="8">
    <location>
        <begin position="101"/>
        <end position="119"/>
    </location>
</feature>
<dbReference type="AlphaFoldDB" id="C1MI87"/>
<dbReference type="EMBL" id="GG663735">
    <property type="protein sequence ID" value="EEH60879.1"/>
    <property type="molecule type" value="Genomic_DNA"/>
</dbReference>
<keyword evidence="3" id="KW-0808">Transferase</keyword>
<feature type="compositionally biased region" description="Basic and acidic residues" evidence="8">
    <location>
        <begin position="14"/>
        <end position="26"/>
    </location>
</feature>
<sequence>MANGPAGIPLLPARRKDAVSNRRRDSTTTTTTRGRGRDDDDADDDEPWSPEKGDSDAAKALAYARSVRGGGGDDGGDDGDDATRADDAGGGHAPSSDRDLTSAGVVGAATAAATATESAEPTERAFEQSTPKNFEELHAKANRFFALNQDESDAVDGGPLAVGANERMRVLCDKFPKLAETVRKSAALQEILATPGALGAFLKAATNHNGRGVDDIIMNARYREIIESAGSPERLWTEMDALREIRDELEKFAAGPAWTPGCAPLPTEPTAGESSQYLSDVTHEQWSEGGSWQMHARAYANRMDVMLPFGVLGAAAAWAYFLPVWIWVWPWLLLAAAASQFPIRNLAEPGLQRKGDVGGLGSFALIQAMIFYSLVQFAFVYVPIFWWRYPTACLVELICFVATPGLFIACLVLGPGYIATATDDREEWVRCMRRVSRAARMMDKLKRDEESMQGDVEGDENAPEDTMGKLMHVGKFCESCHAARPLRSKHCRVCKRCVSRMDHHCPVVGTCVGARNQRQFFLGLITMNVGQAIFLFISWKFLHGVWHGETDGYGAALLVEEGGGLGGLPRPASDGIRGPWAAFSGFGPWFHGLGNVVSKCPWALALFLAQVPGIAYDFTLACRMFFAVVGNMTVNEFENAHRYEHMLSAETDVDKRGNRKFFNRFDRGWAINWFEFWSGTQGKIDWDAMCYAVDAGEVNGPPRWSYTHLHSKSRLPRWLKPYCCQWHRSHNANPGHGHSHGGKPCEAHHGGGDSANKTIDPADVGLHSHSHGGKECHADHGAASEKPKNQAELDDRLRRIVGAPRGGNAPAADAGHGSGNGHGHGHGAQPPQVTPEEMIARQRAQMEAMMQRHEAQLAATAAENGMTVDQLKAEMRANQEAAQQDAMQKMAERNGMTVEQLREAQEKQQLEMMRQHAARNGMTLEEFKAAQEKQIAAAAAAEGVTVERFKELVQERQMAQRQMMAEMQQQRAAQMLAMKAKYSQA</sequence>
<feature type="domain" description="Palmitoyltransferase DHHC" evidence="10">
    <location>
        <begin position="475"/>
        <end position="637"/>
    </location>
</feature>
<dbReference type="OMA" id="FNRFDRG"/>
<keyword evidence="5 9" id="KW-1133">Transmembrane helix</keyword>
<feature type="compositionally biased region" description="Acidic residues" evidence="8">
    <location>
        <begin position="39"/>
        <end position="48"/>
    </location>
</feature>
<dbReference type="GO" id="GO:0005794">
    <property type="term" value="C:Golgi apparatus"/>
    <property type="evidence" value="ECO:0007669"/>
    <property type="project" value="TreeGrafter"/>
</dbReference>
<feature type="compositionally biased region" description="Basic and acidic residues" evidence="8">
    <location>
        <begin position="772"/>
        <end position="798"/>
    </location>
</feature>
<dbReference type="GeneID" id="9680897"/>
<evidence type="ECO:0000256" key="6">
    <source>
        <dbReference type="ARBA" id="ARBA00023136"/>
    </source>
</evidence>
<feature type="transmembrane region" description="Helical" evidence="9">
    <location>
        <begin position="359"/>
        <end position="382"/>
    </location>
</feature>
<evidence type="ECO:0000256" key="3">
    <source>
        <dbReference type="ARBA" id="ARBA00022679"/>
    </source>
</evidence>
<dbReference type="PROSITE" id="PS50216">
    <property type="entry name" value="DHHC"/>
    <property type="match status" value="1"/>
</dbReference>
<evidence type="ECO:0000313" key="12">
    <source>
        <dbReference type="Proteomes" id="UP000001876"/>
    </source>
</evidence>
<dbReference type="GO" id="GO:0019706">
    <property type="term" value="F:protein-cysteine S-palmitoyltransferase activity"/>
    <property type="evidence" value="ECO:0007669"/>
    <property type="project" value="TreeGrafter"/>
</dbReference>
<feature type="region of interest" description="Disordered" evidence="8">
    <location>
        <begin position="733"/>
        <end position="832"/>
    </location>
</feature>
<keyword evidence="12" id="KW-1185">Reference proteome</keyword>
<dbReference type="RefSeq" id="XP_003055627.1">
    <property type="nucleotide sequence ID" value="XM_003055581.1"/>
</dbReference>
<keyword evidence="6 9" id="KW-0472">Membrane</keyword>
<name>C1MI87_MICPC</name>
<evidence type="ECO:0000256" key="2">
    <source>
        <dbReference type="ARBA" id="ARBA00008574"/>
    </source>
</evidence>
<dbReference type="GO" id="GO:0016020">
    <property type="term" value="C:membrane"/>
    <property type="evidence" value="ECO:0007669"/>
    <property type="project" value="UniProtKB-SubCell"/>
</dbReference>
<evidence type="ECO:0000256" key="5">
    <source>
        <dbReference type="ARBA" id="ARBA00022989"/>
    </source>
</evidence>
<dbReference type="Pfam" id="PF01529">
    <property type="entry name" value="DHHC"/>
    <property type="match status" value="1"/>
</dbReference>
<evidence type="ECO:0000313" key="11">
    <source>
        <dbReference type="EMBL" id="EEH60879.1"/>
    </source>
</evidence>
<dbReference type="InterPro" id="IPR001594">
    <property type="entry name" value="Palmitoyltrfase_DHHC"/>
</dbReference>
<feature type="transmembrane region" description="Helical" evidence="9">
    <location>
        <begin position="394"/>
        <end position="418"/>
    </location>
</feature>
<reference evidence="11 12" key="1">
    <citation type="journal article" date="2009" name="Science">
        <title>Green evolution and dynamic adaptations revealed by genomes of the marine picoeukaryotes Micromonas.</title>
        <authorList>
            <person name="Worden A.Z."/>
            <person name="Lee J.H."/>
            <person name="Mock T."/>
            <person name="Rouze P."/>
            <person name="Simmons M.P."/>
            <person name="Aerts A.L."/>
            <person name="Allen A.E."/>
            <person name="Cuvelier M.L."/>
            <person name="Derelle E."/>
            <person name="Everett M.V."/>
            <person name="Foulon E."/>
            <person name="Grimwood J."/>
            <person name="Gundlach H."/>
            <person name="Henrissat B."/>
            <person name="Napoli C."/>
            <person name="McDonald S.M."/>
            <person name="Parker M.S."/>
            <person name="Rombauts S."/>
            <person name="Salamov A."/>
            <person name="Von Dassow P."/>
            <person name="Badger J.H."/>
            <person name="Coutinho P.M."/>
            <person name="Demir E."/>
            <person name="Dubchak I."/>
            <person name="Gentemann C."/>
            <person name="Eikrem W."/>
            <person name="Gready J.E."/>
            <person name="John U."/>
            <person name="Lanier W."/>
            <person name="Lindquist E.A."/>
            <person name="Lucas S."/>
            <person name="Mayer K.F."/>
            <person name="Moreau H."/>
            <person name="Not F."/>
            <person name="Otillar R."/>
            <person name="Panaud O."/>
            <person name="Pangilinan J."/>
            <person name="Paulsen I."/>
            <person name="Piegu B."/>
            <person name="Poliakov A."/>
            <person name="Robbens S."/>
            <person name="Schmutz J."/>
            <person name="Toulza E."/>
            <person name="Wyss T."/>
            <person name="Zelensky A."/>
            <person name="Zhou K."/>
            <person name="Armbrust E.V."/>
            <person name="Bhattacharya D."/>
            <person name="Goodenough U.W."/>
            <person name="Van de Peer Y."/>
            <person name="Grigoriev I.V."/>
        </authorList>
    </citation>
    <scope>NUCLEOTIDE SEQUENCE [LARGE SCALE GENOMIC DNA]</scope>
    <source>
        <strain evidence="11 12">CCMP1545</strain>
    </source>
</reference>
<feature type="transmembrane region" description="Helical" evidence="9">
    <location>
        <begin position="305"/>
        <end position="322"/>
    </location>
</feature>
<organism evidence="12">
    <name type="scientific">Micromonas pusilla (strain CCMP1545)</name>
    <name type="common">Picoplanktonic green alga</name>
    <dbReference type="NCBI Taxonomy" id="564608"/>
    <lineage>
        <taxon>Eukaryota</taxon>
        <taxon>Viridiplantae</taxon>
        <taxon>Chlorophyta</taxon>
        <taxon>Mamiellophyceae</taxon>
        <taxon>Mamiellales</taxon>
        <taxon>Mamiellaceae</taxon>
        <taxon>Micromonas</taxon>
    </lineage>
</organism>